<accession>A0A2W2ENM5</accession>
<keyword evidence="2" id="KW-0812">Transmembrane</keyword>
<feature type="region of interest" description="Disordered" evidence="1">
    <location>
        <begin position="44"/>
        <end position="135"/>
    </location>
</feature>
<evidence type="ECO:0000313" key="4">
    <source>
        <dbReference type="Proteomes" id="UP000248544"/>
    </source>
</evidence>
<feature type="non-terminal residue" evidence="3">
    <location>
        <position position="195"/>
    </location>
</feature>
<dbReference type="EMBL" id="POUA01000515">
    <property type="protein sequence ID" value="PZG24003.1"/>
    <property type="molecule type" value="Genomic_DNA"/>
</dbReference>
<evidence type="ECO:0000256" key="2">
    <source>
        <dbReference type="SAM" id="Phobius"/>
    </source>
</evidence>
<dbReference type="RefSeq" id="WP_199537480.1">
    <property type="nucleotide sequence ID" value="NZ_POUA01000515.1"/>
</dbReference>
<feature type="region of interest" description="Disordered" evidence="1">
    <location>
        <begin position="147"/>
        <end position="195"/>
    </location>
</feature>
<name>A0A2W2ENM5_9ACTN</name>
<gene>
    <name evidence="3" type="ORF">C1I98_35980</name>
</gene>
<dbReference type="Proteomes" id="UP000248544">
    <property type="component" value="Unassembled WGS sequence"/>
</dbReference>
<keyword evidence="2" id="KW-1133">Transmembrane helix</keyword>
<proteinExistence type="predicted"/>
<dbReference type="AlphaFoldDB" id="A0A2W2ENM5"/>
<feature type="transmembrane region" description="Helical" evidence="2">
    <location>
        <begin position="6"/>
        <end position="29"/>
    </location>
</feature>
<organism evidence="3 4">
    <name type="scientific">Spongiactinospora gelatinilytica</name>
    <dbReference type="NCBI Taxonomy" id="2666298"/>
    <lineage>
        <taxon>Bacteria</taxon>
        <taxon>Bacillati</taxon>
        <taxon>Actinomycetota</taxon>
        <taxon>Actinomycetes</taxon>
        <taxon>Streptosporangiales</taxon>
        <taxon>Streptosporangiaceae</taxon>
        <taxon>Spongiactinospora</taxon>
    </lineage>
</organism>
<protein>
    <submittedName>
        <fullName evidence="3">Uncharacterized protein</fullName>
    </submittedName>
</protein>
<evidence type="ECO:0000313" key="3">
    <source>
        <dbReference type="EMBL" id="PZG24003.1"/>
    </source>
</evidence>
<reference evidence="3 4" key="1">
    <citation type="submission" date="2018-01" db="EMBL/GenBank/DDBJ databases">
        <title>Draft genome sequence of Sphaerisporangium sp. 7K107.</title>
        <authorList>
            <person name="Sahin N."/>
            <person name="Saygin H."/>
            <person name="Ay H."/>
        </authorList>
    </citation>
    <scope>NUCLEOTIDE SEQUENCE [LARGE SCALE GENOMIC DNA]</scope>
    <source>
        <strain evidence="3 4">7K107</strain>
    </source>
</reference>
<feature type="compositionally biased region" description="Basic and acidic residues" evidence="1">
    <location>
        <begin position="77"/>
        <end position="86"/>
    </location>
</feature>
<sequence>MGTSRATTITVAVAIGVFGVGAGVGSVIAGRTAGDGGIKLAAGTYHLDEQEDPGLTFEPSDPEPSLPPESSESAGDSAKDPAERSEAPGPSEKRRRSGLRVCLTTTTDGRVIAARPGGEDGQGGRSGRADDGCTPLPVVVDAAAERLRPGNSTPLPLPSPIATPSGGDCSPKRAPNGVMLTPAVPGSRSAASPRA</sequence>
<evidence type="ECO:0000256" key="1">
    <source>
        <dbReference type="SAM" id="MobiDB-lite"/>
    </source>
</evidence>
<keyword evidence="2" id="KW-0472">Membrane</keyword>
<comment type="caution">
    <text evidence="3">The sequence shown here is derived from an EMBL/GenBank/DDBJ whole genome shotgun (WGS) entry which is preliminary data.</text>
</comment>
<keyword evidence="4" id="KW-1185">Reference proteome</keyword>